<dbReference type="InterPro" id="IPR005105">
    <property type="entry name" value="GlnD_Uridyltrans_N"/>
</dbReference>
<protein>
    <submittedName>
        <fullName evidence="5">Putative manganese-dependent inorganic pyrophosphatase</fullName>
    </submittedName>
</protein>
<dbReference type="InterPro" id="IPR043519">
    <property type="entry name" value="NT_sf"/>
</dbReference>
<sequence length="606" mass="66149">MTSTTSISERLAQIKPFGQLTEAERSALAQSTQEVHLPVGALVFAAGDTPPGLYLVEKGEVDIFSAAGDVVSHRIPGDSLSERAVLRGGEANLTARVVEPADLLMIPAETFRELVENVPALGRWYYRPVLKTNAASETSGLMALRVQDMMTPNLVTCVPEASTRDAAWIMRDRRINSLLVMDGRKLEGIVTVHDLVNKVLAEGKGGDVPVREIMSSNPVTIAPDASGLDALMMMAERRIHHLPVKGKNGRIAGIIGHSDLFRQQAATASHMASEIVSARNSAEMAQVMTRLPELLANLTTTGTRPEAICRRITDLTDAVTRRLLALAEADLGPAPVPYVWAACGSQGRREQTGVSDQDNCLIISDNMTAAHEPYFKELATRVCDGLNEVGFVYCPGDMMATNPQWRQPLKVWQSYFHDWIEEPDTMAQMLASVMFDLRPIAGDTALFEGLQSATMDKAQRNSIFIRQMVGNSLKHAPPLGFFRNLTLIRSGEHKNTLDMKHAGVVPVVDLGRVYALKGGTYVANTRDRLVAAGKAGVISESGAKDLLDAYDMIVETRLRHQAAQINSGESPDNYLDPMELSELERNHLRDAFLVVKTMQSALSGQT</sequence>
<accession>A0A0P1G1N8</accession>
<dbReference type="InterPro" id="IPR000595">
    <property type="entry name" value="cNMP-bd_dom"/>
</dbReference>
<dbReference type="InterPro" id="IPR014710">
    <property type="entry name" value="RmlC-like_jellyroll"/>
</dbReference>
<dbReference type="InterPro" id="IPR018821">
    <property type="entry name" value="DUF294_put_nucleoTrafse_sb-bd"/>
</dbReference>
<dbReference type="InterPro" id="IPR018490">
    <property type="entry name" value="cNMP-bd_dom_sf"/>
</dbReference>
<dbReference type="AlphaFoldDB" id="A0A0P1G1N8"/>
<evidence type="ECO:0000256" key="2">
    <source>
        <dbReference type="PROSITE-ProRule" id="PRU00703"/>
    </source>
</evidence>
<dbReference type="CDD" id="cd05401">
    <property type="entry name" value="NT_GlnE_GlnD_like"/>
    <property type="match status" value="1"/>
</dbReference>
<dbReference type="OrthoDB" id="9808528at2"/>
<dbReference type="STRING" id="928856.SAMN04488049_103270"/>
<keyword evidence="6" id="KW-1185">Reference proteome</keyword>
<dbReference type="Pfam" id="PF03445">
    <property type="entry name" value="DUF294"/>
    <property type="match status" value="1"/>
</dbReference>
<name>A0A0P1G1N8_9RHOB</name>
<dbReference type="InterPro" id="IPR000644">
    <property type="entry name" value="CBS_dom"/>
</dbReference>
<dbReference type="Pfam" id="PF00571">
    <property type="entry name" value="CBS"/>
    <property type="match status" value="2"/>
</dbReference>
<dbReference type="RefSeq" id="WP_058288643.1">
    <property type="nucleotide sequence ID" value="NZ_CYSD01000012.1"/>
</dbReference>
<dbReference type="Pfam" id="PF10335">
    <property type="entry name" value="DUF294_C"/>
    <property type="match status" value="1"/>
</dbReference>
<proteinExistence type="predicted"/>
<gene>
    <name evidence="5" type="ORF">TRM7557_00513</name>
</gene>
<dbReference type="PANTHER" id="PTHR43080">
    <property type="entry name" value="CBS DOMAIN-CONTAINING PROTEIN CBSX3, MITOCHONDRIAL"/>
    <property type="match status" value="1"/>
</dbReference>
<keyword evidence="1 2" id="KW-0129">CBS domain</keyword>
<dbReference type="PROSITE" id="PS50042">
    <property type="entry name" value="CNMP_BINDING_3"/>
    <property type="match status" value="1"/>
</dbReference>
<evidence type="ECO:0000259" key="3">
    <source>
        <dbReference type="PROSITE" id="PS50042"/>
    </source>
</evidence>
<dbReference type="Gene3D" id="2.60.120.10">
    <property type="entry name" value="Jelly Rolls"/>
    <property type="match status" value="1"/>
</dbReference>
<evidence type="ECO:0000256" key="1">
    <source>
        <dbReference type="ARBA" id="ARBA00023122"/>
    </source>
</evidence>
<evidence type="ECO:0000313" key="6">
    <source>
        <dbReference type="Proteomes" id="UP000052022"/>
    </source>
</evidence>
<feature type="domain" description="CBS" evidence="4">
    <location>
        <begin position="214"/>
        <end position="273"/>
    </location>
</feature>
<dbReference type="PROSITE" id="PS51371">
    <property type="entry name" value="CBS"/>
    <property type="match status" value="2"/>
</dbReference>
<dbReference type="Pfam" id="PF00027">
    <property type="entry name" value="cNMP_binding"/>
    <property type="match status" value="1"/>
</dbReference>
<evidence type="ECO:0000313" key="5">
    <source>
        <dbReference type="EMBL" id="CUH75691.1"/>
    </source>
</evidence>
<dbReference type="SMART" id="SM00116">
    <property type="entry name" value="CBS"/>
    <property type="match status" value="2"/>
</dbReference>
<dbReference type="Proteomes" id="UP000052022">
    <property type="component" value="Unassembled WGS sequence"/>
</dbReference>
<dbReference type="PANTHER" id="PTHR43080:SF2">
    <property type="entry name" value="CBS DOMAIN-CONTAINING PROTEIN"/>
    <property type="match status" value="1"/>
</dbReference>
<dbReference type="SUPFAM" id="SSF54631">
    <property type="entry name" value="CBS-domain pair"/>
    <property type="match status" value="1"/>
</dbReference>
<dbReference type="InterPro" id="IPR046342">
    <property type="entry name" value="CBS_dom_sf"/>
</dbReference>
<feature type="domain" description="Cyclic nucleotide-binding" evidence="3">
    <location>
        <begin position="16"/>
        <end position="132"/>
    </location>
</feature>
<dbReference type="EMBL" id="CYSD01000012">
    <property type="protein sequence ID" value="CUH75691.1"/>
    <property type="molecule type" value="Genomic_DNA"/>
</dbReference>
<dbReference type="GO" id="GO:0008773">
    <property type="term" value="F:[protein-PII] uridylyltransferase activity"/>
    <property type="evidence" value="ECO:0007669"/>
    <property type="project" value="InterPro"/>
</dbReference>
<reference evidence="5 6" key="1">
    <citation type="submission" date="2015-09" db="EMBL/GenBank/DDBJ databases">
        <authorList>
            <consortium name="Swine Surveillance"/>
        </authorList>
    </citation>
    <scope>NUCLEOTIDE SEQUENCE [LARGE SCALE GENOMIC DNA]</scope>
    <source>
        <strain evidence="5 6">CECT 7557</strain>
    </source>
</reference>
<feature type="domain" description="CBS" evidence="4">
    <location>
        <begin position="150"/>
        <end position="208"/>
    </location>
</feature>
<dbReference type="Gene3D" id="3.10.580.10">
    <property type="entry name" value="CBS-domain"/>
    <property type="match status" value="1"/>
</dbReference>
<organism evidence="5 6">
    <name type="scientific">Tritonibacter multivorans</name>
    <dbReference type="NCBI Taxonomy" id="928856"/>
    <lineage>
        <taxon>Bacteria</taxon>
        <taxon>Pseudomonadati</taxon>
        <taxon>Pseudomonadota</taxon>
        <taxon>Alphaproteobacteria</taxon>
        <taxon>Rhodobacterales</taxon>
        <taxon>Paracoccaceae</taxon>
        <taxon>Tritonibacter</taxon>
    </lineage>
</organism>
<dbReference type="CDD" id="cd04587">
    <property type="entry name" value="CBS_pair_CAP-ED_NT_Pol-beta-like_DUF294_assoc"/>
    <property type="match status" value="1"/>
</dbReference>
<dbReference type="InterPro" id="IPR051257">
    <property type="entry name" value="Diverse_CBS-Domain"/>
</dbReference>
<dbReference type="SUPFAM" id="SSF51206">
    <property type="entry name" value="cAMP-binding domain-like"/>
    <property type="match status" value="1"/>
</dbReference>
<dbReference type="SUPFAM" id="SSF81301">
    <property type="entry name" value="Nucleotidyltransferase"/>
    <property type="match status" value="1"/>
</dbReference>
<dbReference type="SMART" id="SM00100">
    <property type="entry name" value="cNMP"/>
    <property type="match status" value="1"/>
</dbReference>
<dbReference type="CDD" id="cd00038">
    <property type="entry name" value="CAP_ED"/>
    <property type="match status" value="1"/>
</dbReference>
<evidence type="ECO:0000259" key="4">
    <source>
        <dbReference type="PROSITE" id="PS51371"/>
    </source>
</evidence>